<dbReference type="PANTHER" id="PTHR43215:SF14">
    <property type="entry name" value="RADIAL SPOKE HEAD 1 HOMOLOG"/>
    <property type="match status" value="1"/>
</dbReference>
<protein>
    <recommendedName>
        <fullName evidence="4">Membrane-binding protein</fullName>
    </recommendedName>
</protein>
<proteinExistence type="predicted"/>
<dbReference type="SUPFAM" id="SSF82185">
    <property type="entry name" value="Histone H3 K4-specific methyltransferase SET7/9 N-terminal domain"/>
    <property type="match status" value="1"/>
</dbReference>
<name>A0A2V1MYH1_9LACO</name>
<evidence type="ECO:0000256" key="1">
    <source>
        <dbReference type="ARBA" id="ARBA00022737"/>
    </source>
</evidence>
<dbReference type="OrthoDB" id="1693224at2"/>
<accession>A0A2V1MYH1</accession>
<organism evidence="2 3">
    <name type="scientific">Levilactobacillus bambusae</name>
    <dbReference type="NCBI Taxonomy" id="2024736"/>
    <lineage>
        <taxon>Bacteria</taxon>
        <taxon>Bacillati</taxon>
        <taxon>Bacillota</taxon>
        <taxon>Bacilli</taxon>
        <taxon>Lactobacillales</taxon>
        <taxon>Lactobacillaceae</taxon>
        <taxon>Levilactobacillus</taxon>
    </lineage>
</organism>
<dbReference type="EMBL" id="QCXQ01000002">
    <property type="protein sequence ID" value="PWG00019.1"/>
    <property type="molecule type" value="Genomic_DNA"/>
</dbReference>
<comment type="caution">
    <text evidence="2">The sequence shown here is derived from an EMBL/GenBank/DDBJ whole genome shotgun (WGS) entry which is preliminary data.</text>
</comment>
<evidence type="ECO:0008006" key="4">
    <source>
        <dbReference type="Google" id="ProtNLM"/>
    </source>
</evidence>
<dbReference type="Pfam" id="PF02493">
    <property type="entry name" value="MORN"/>
    <property type="match status" value="3"/>
</dbReference>
<evidence type="ECO:0000313" key="3">
    <source>
        <dbReference type="Proteomes" id="UP000245080"/>
    </source>
</evidence>
<dbReference type="Gene3D" id="2.20.110.10">
    <property type="entry name" value="Histone H3 K4-specific methyltransferase SET7/9 N-terminal domain"/>
    <property type="match status" value="1"/>
</dbReference>
<reference evidence="2 3" key="1">
    <citation type="journal article" date="2018" name="Int. J. Syst. Evol. Microbiol.">
        <title>Lactobacillus bambusae sp. nov., isolated from a traditional fermented Ma-bamboo shoots of Taiwan.</title>
        <authorList>
            <person name="Wang L.-T."/>
        </authorList>
    </citation>
    <scope>NUCLEOTIDE SEQUENCE [LARGE SCALE GENOMIC DNA]</scope>
    <source>
        <strain evidence="2 3">BS-W1</strain>
    </source>
</reference>
<keyword evidence="1" id="KW-0677">Repeat</keyword>
<dbReference type="Proteomes" id="UP000245080">
    <property type="component" value="Unassembled WGS sequence"/>
</dbReference>
<gene>
    <name evidence="2" type="ORF">DCM90_03515</name>
</gene>
<evidence type="ECO:0000313" key="2">
    <source>
        <dbReference type="EMBL" id="PWG00019.1"/>
    </source>
</evidence>
<dbReference type="AlphaFoldDB" id="A0A2V1MYH1"/>
<dbReference type="InterPro" id="IPR003409">
    <property type="entry name" value="MORN"/>
</dbReference>
<sequence length="126" mass="13912">MKSKGLAVIAWLSVGLIIALGIFSLAPTFHGVTDLSLNQHRITYHGEVAKNKFNGAGQLTFKNHDAYQGNFKDGRFDGQGRFTSHEGWQFTGTFKKGVPVGSGQLQTEDNKQVSGHFKRERFVNEG</sequence>
<dbReference type="PANTHER" id="PTHR43215">
    <property type="entry name" value="RADIAL SPOKE HEAD 1 HOMOLOG"/>
    <property type="match status" value="1"/>
</dbReference>
<dbReference type="SMART" id="SM00698">
    <property type="entry name" value="MORN"/>
    <property type="match status" value="2"/>
</dbReference>
<keyword evidence="3" id="KW-1185">Reference proteome</keyword>
<dbReference type="RefSeq" id="WP_109249967.1">
    <property type="nucleotide sequence ID" value="NZ_QCXQ01000002.1"/>
</dbReference>